<name>A0A401H5M9_9APHY</name>
<organism evidence="2 3">
    <name type="scientific">Sparassis crispa</name>
    <dbReference type="NCBI Taxonomy" id="139825"/>
    <lineage>
        <taxon>Eukaryota</taxon>
        <taxon>Fungi</taxon>
        <taxon>Dikarya</taxon>
        <taxon>Basidiomycota</taxon>
        <taxon>Agaricomycotina</taxon>
        <taxon>Agaricomycetes</taxon>
        <taxon>Polyporales</taxon>
        <taxon>Sparassidaceae</taxon>
        <taxon>Sparassis</taxon>
    </lineage>
</organism>
<keyword evidence="1" id="KW-0732">Signal</keyword>
<proteinExistence type="predicted"/>
<reference evidence="2 3" key="1">
    <citation type="journal article" date="2018" name="Sci. Rep.">
        <title>Genome sequence of the cauliflower mushroom Sparassis crispa (Hanabiratake) and its association with beneficial usage.</title>
        <authorList>
            <person name="Kiyama R."/>
            <person name="Furutani Y."/>
            <person name="Kawaguchi K."/>
            <person name="Nakanishi T."/>
        </authorList>
    </citation>
    <scope>NUCLEOTIDE SEQUENCE [LARGE SCALE GENOMIC DNA]</scope>
</reference>
<dbReference type="InParanoid" id="A0A401H5M9"/>
<dbReference type="GeneID" id="38786610"/>
<evidence type="ECO:0000256" key="1">
    <source>
        <dbReference type="SAM" id="SignalP"/>
    </source>
</evidence>
<dbReference type="Proteomes" id="UP000287166">
    <property type="component" value="Unassembled WGS sequence"/>
</dbReference>
<evidence type="ECO:0000313" key="2">
    <source>
        <dbReference type="EMBL" id="GBE89693.1"/>
    </source>
</evidence>
<accession>A0A401H5M9</accession>
<feature type="signal peptide" evidence="1">
    <location>
        <begin position="1"/>
        <end position="26"/>
    </location>
</feature>
<protein>
    <submittedName>
        <fullName evidence="2">Uncharacterized protein</fullName>
    </submittedName>
</protein>
<dbReference type="AlphaFoldDB" id="A0A401H5M9"/>
<gene>
    <name evidence="2" type="ORF">SCP_1700170</name>
</gene>
<evidence type="ECO:0000313" key="3">
    <source>
        <dbReference type="Proteomes" id="UP000287166"/>
    </source>
</evidence>
<sequence length="136" mass="15282">MAFVEACTVCMLIAIAIAILAHRQTGGPPSSDTARIEADEVEAIYLRLFERLPAELRQLWPEWDTQSALDFMPNSWVPRQPCLDVHRYWGDARGRLVCVRRMAEQLVWADRERARCSAASVRQVDVGTEHSGGCVG</sequence>
<feature type="chain" id="PRO_5019479097" evidence="1">
    <location>
        <begin position="27"/>
        <end position="136"/>
    </location>
</feature>
<keyword evidence="3" id="KW-1185">Reference proteome</keyword>
<dbReference type="EMBL" id="BFAD01000017">
    <property type="protein sequence ID" value="GBE89693.1"/>
    <property type="molecule type" value="Genomic_DNA"/>
</dbReference>
<dbReference type="RefSeq" id="XP_027620606.1">
    <property type="nucleotide sequence ID" value="XM_027764805.1"/>
</dbReference>
<comment type="caution">
    <text evidence="2">The sequence shown here is derived from an EMBL/GenBank/DDBJ whole genome shotgun (WGS) entry which is preliminary data.</text>
</comment>